<evidence type="ECO:0000259" key="1">
    <source>
        <dbReference type="Pfam" id="PF03061"/>
    </source>
</evidence>
<reference evidence="2" key="1">
    <citation type="submission" date="2022-11" db="EMBL/GenBank/DDBJ databases">
        <authorList>
            <person name="Petersen C."/>
        </authorList>
    </citation>
    <scope>NUCLEOTIDE SEQUENCE</scope>
    <source>
        <strain evidence="2">IBT 20477</strain>
    </source>
</reference>
<dbReference type="Gene3D" id="3.10.129.10">
    <property type="entry name" value="Hotdog Thioesterase"/>
    <property type="match status" value="1"/>
</dbReference>
<dbReference type="PANTHER" id="PTHR47260">
    <property type="entry name" value="UPF0644 PROTEIN PB2B4.06"/>
    <property type="match status" value="1"/>
</dbReference>
<keyword evidence="3" id="KW-1185">Reference proteome</keyword>
<reference evidence="2" key="2">
    <citation type="journal article" date="2023" name="IMA Fungus">
        <title>Comparative genomic study of the Penicillium genus elucidates a diverse pangenome and 15 lateral gene transfer events.</title>
        <authorList>
            <person name="Petersen C."/>
            <person name="Sorensen T."/>
            <person name="Nielsen M.R."/>
            <person name="Sondergaard T.E."/>
            <person name="Sorensen J.L."/>
            <person name="Fitzpatrick D.A."/>
            <person name="Frisvad J.C."/>
            <person name="Nielsen K.L."/>
        </authorList>
    </citation>
    <scope>NUCLEOTIDE SEQUENCE</scope>
    <source>
        <strain evidence="2">IBT 20477</strain>
    </source>
</reference>
<accession>A0A9W9MX16</accession>
<dbReference type="InterPro" id="IPR006683">
    <property type="entry name" value="Thioestr_dom"/>
</dbReference>
<protein>
    <recommendedName>
        <fullName evidence="1">Thioesterase domain-containing protein</fullName>
    </recommendedName>
</protein>
<dbReference type="SUPFAM" id="SSF54637">
    <property type="entry name" value="Thioesterase/thiol ester dehydrase-isomerase"/>
    <property type="match status" value="1"/>
</dbReference>
<feature type="domain" description="Thioesterase" evidence="1">
    <location>
        <begin position="87"/>
        <end position="164"/>
    </location>
</feature>
<dbReference type="EMBL" id="JAPQKQ010000002">
    <property type="protein sequence ID" value="KAJ5209110.1"/>
    <property type="molecule type" value="Genomic_DNA"/>
</dbReference>
<dbReference type="Proteomes" id="UP001150942">
    <property type="component" value="Unassembled WGS sequence"/>
</dbReference>
<dbReference type="InterPro" id="IPR052061">
    <property type="entry name" value="PTE-AB_protein"/>
</dbReference>
<dbReference type="InterPro" id="IPR029069">
    <property type="entry name" value="HotDog_dom_sf"/>
</dbReference>
<dbReference type="CDD" id="cd03443">
    <property type="entry name" value="PaaI_thioesterase"/>
    <property type="match status" value="1"/>
</dbReference>
<sequence length="179" mass="19784">METTDEIIHYFRAIPHCAALLDEPGVRIREGGPRGGLNPLMDVTLRQNEGLIKKMYFDQRDYFPNGDIRPRGCEFLQLGPGVIGQPGIAHGGFQSTLMDHLTGTLIGLSGLDEGLGMFTLNLNVSYHKPLFAPAVVIAKAWLDRVEGRKMYIRASIEDLQGDICTTADALFIKKRAEKA</sequence>
<dbReference type="AlphaFoldDB" id="A0A9W9MX16"/>
<dbReference type="Pfam" id="PF03061">
    <property type="entry name" value="4HBT"/>
    <property type="match status" value="1"/>
</dbReference>
<organism evidence="2 3">
    <name type="scientific">Penicillium cf. viridicatum</name>
    <dbReference type="NCBI Taxonomy" id="2972119"/>
    <lineage>
        <taxon>Eukaryota</taxon>
        <taxon>Fungi</taxon>
        <taxon>Dikarya</taxon>
        <taxon>Ascomycota</taxon>
        <taxon>Pezizomycotina</taxon>
        <taxon>Eurotiomycetes</taxon>
        <taxon>Eurotiomycetidae</taxon>
        <taxon>Eurotiales</taxon>
        <taxon>Aspergillaceae</taxon>
        <taxon>Penicillium</taxon>
    </lineage>
</organism>
<dbReference type="OrthoDB" id="506431at2759"/>
<evidence type="ECO:0000313" key="2">
    <source>
        <dbReference type="EMBL" id="KAJ5209110.1"/>
    </source>
</evidence>
<name>A0A9W9MX16_9EURO</name>
<evidence type="ECO:0000313" key="3">
    <source>
        <dbReference type="Proteomes" id="UP001150942"/>
    </source>
</evidence>
<gene>
    <name evidence="2" type="ORF">N7449_003489</name>
</gene>
<dbReference type="PANTHER" id="PTHR47260:SF3">
    <property type="entry name" value="THIOESTERASE FAMILY PROTEIN (AFU_ORTHOLOGUE AFUA_7G03960)"/>
    <property type="match status" value="1"/>
</dbReference>
<proteinExistence type="predicted"/>
<comment type="caution">
    <text evidence="2">The sequence shown here is derived from an EMBL/GenBank/DDBJ whole genome shotgun (WGS) entry which is preliminary data.</text>
</comment>